<feature type="transmembrane region" description="Helical" evidence="8">
    <location>
        <begin position="12"/>
        <end position="29"/>
    </location>
</feature>
<evidence type="ECO:0000256" key="3">
    <source>
        <dbReference type="ARBA" id="ARBA00022475"/>
    </source>
</evidence>
<gene>
    <name evidence="10" type="ORF">HMPREF9233_01071</name>
</gene>
<dbReference type="GO" id="GO:0022857">
    <property type="term" value="F:transmembrane transporter activity"/>
    <property type="evidence" value="ECO:0007669"/>
    <property type="project" value="InterPro"/>
</dbReference>
<feature type="domain" description="Major facilitator superfamily (MFS) profile" evidence="9">
    <location>
        <begin position="1"/>
        <end position="403"/>
    </location>
</feature>
<feature type="transmembrane region" description="Helical" evidence="8">
    <location>
        <begin position="262"/>
        <end position="280"/>
    </location>
</feature>
<feature type="transmembrane region" description="Helical" evidence="8">
    <location>
        <begin position="377"/>
        <end position="398"/>
    </location>
</feature>
<keyword evidence="6 8" id="KW-0472">Membrane</keyword>
<dbReference type="RefSeq" id="WP_007001277.1">
    <property type="nucleotide sequence ID" value="NZ_JH992955.1"/>
</dbReference>
<dbReference type="PANTHER" id="PTHR23513">
    <property type="entry name" value="INTEGRAL MEMBRANE EFFLUX PROTEIN-RELATED"/>
    <property type="match status" value="1"/>
</dbReference>
<dbReference type="GO" id="GO:0005886">
    <property type="term" value="C:plasma membrane"/>
    <property type="evidence" value="ECO:0007669"/>
    <property type="project" value="UniProtKB-SubCell"/>
</dbReference>
<dbReference type="Gene3D" id="1.20.1250.20">
    <property type="entry name" value="MFS general substrate transporter like domains"/>
    <property type="match status" value="1"/>
</dbReference>
<evidence type="ECO:0000256" key="8">
    <source>
        <dbReference type="SAM" id="Phobius"/>
    </source>
</evidence>
<feature type="transmembrane region" description="Helical" evidence="8">
    <location>
        <begin position="172"/>
        <end position="191"/>
    </location>
</feature>
<dbReference type="STRING" id="202789.GCA_001457435_01046"/>
<proteinExistence type="predicted"/>
<dbReference type="SUPFAM" id="SSF103473">
    <property type="entry name" value="MFS general substrate transporter"/>
    <property type="match status" value="1"/>
</dbReference>
<accession>K9F1H3</accession>
<feature type="transmembrane region" description="Helical" evidence="8">
    <location>
        <begin position="319"/>
        <end position="337"/>
    </location>
</feature>
<protein>
    <recommendedName>
        <fullName evidence="9">Major facilitator superfamily (MFS) profile domain-containing protein</fullName>
    </recommendedName>
</protein>
<keyword evidence="5 8" id="KW-1133">Transmembrane helix</keyword>
<organism evidence="10 11">
    <name type="scientific">Actinobaculum massiliense ACS-171-V-Col2</name>
    <dbReference type="NCBI Taxonomy" id="883066"/>
    <lineage>
        <taxon>Bacteria</taxon>
        <taxon>Bacillati</taxon>
        <taxon>Actinomycetota</taxon>
        <taxon>Actinomycetes</taxon>
        <taxon>Actinomycetales</taxon>
        <taxon>Actinomycetaceae</taxon>
        <taxon>Actinobaculum</taxon>
    </lineage>
</organism>
<comment type="caution">
    <text evidence="10">The sequence shown here is derived from an EMBL/GenBank/DDBJ whole genome shotgun (WGS) entry which is preliminary data.</text>
</comment>
<evidence type="ECO:0000313" key="10">
    <source>
        <dbReference type="EMBL" id="EKU95310.1"/>
    </source>
</evidence>
<evidence type="ECO:0000256" key="7">
    <source>
        <dbReference type="SAM" id="MobiDB-lite"/>
    </source>
</evidence>
<dbReference type="AlphaFoldDB" id="K9F1H3"/>
<feature type="region of interest" description="Disordered" evidence="7">
    <location>
        <begin position="423"/>
        <end position="468"/>
    </location>
</feature>
<keyword evidence="4 8" id="KW-0812">Transmembrane</keyword>
<evidence type="ECO:0000256" key="6">
    <source>
        <dbReference type="ARBA" id="ARBA00023136"/>
    </source>
</evidence>
<feature type="transmembrane region" description="Helical" evidence="8">
    <location>
        <begin position="349"/>
        <end position="371"/>
    </location>
</feature>
<dbReference type="Proteomes" id="UP000009888">
    <property type="component" value="Unassembled WGS sequence"/>
</dbReference>
<dbReference type="CDD" id="cd06173">
    <property type="entry name" value="MFS_MefA_like"/>
    <property type="match status" value="1"/>
</dbReference>
<comment type="subcellular location">
    <subcellularLocation>
        <location evidence="1">Cell membrane</location>
        <topology evidence="1">Multi-pass membrane protein</topology>
    </subcellularLocation>
</comment>
<keyword evidence="3" id="KW-1003">Cell membrane</keyword>
<evidence type="ECO:0000256" key="4">
    <source>
        <dbReference type="ARBA" id="ARBA00022692"/>
    </source>
</evidence>
<evidence type="ECO:0000256" key="1">
    <source>
        <dbReference type="ARBA" id="ARBA00004651"/>
    </source>
</evidence>
<dbReference type="EMBL" id="AGWL01000005">
    <property type="protein sequence ID" value="EKU95310.1"/>
    <property type="molecule type" value="Genomic_DNA"/>
</dbReference>
<keyword evidence="11" id="KW-1185">Reference proteome</keyword>
<keyword evidence="2" id="KW-0813">Transport</keyword>
<dbReference type="PATRIC" id="fig|883066.3.peg.1125"/>
<evidence type="ECO:0000259" key="9">
    <source>
        <dbReference type="PROSITE" id="PS50850"/>
    </source>
</evidence>
<feature type="transmembrane region" description="Helical" evidence="8">
    <location>
        <begin position="224"/>
        <end position="242"/>
    </location>
</feature>
<feature type="transmembrane region" description="Helical" evidence="8">
    <location>
        <begin position="106"/>
        <end position="122"/>
    </location>
</feature>
<feature type="transmembrane region" description="Helical" evidence="8">
    <location>
        <begin position="49"/>
        <end position="68"/>
    </location>
</feature>
<sequence length="468" mass="49823">MGRTFASLKYHNYRVWFFAALIANTGTWMQRIAQDWLVIHDLTDNDAFAVGVVTALQFLPVLFIMPVAGALADRFDKRKMVFLTQLGMMVLALGLGALVLTGAANVVNVSIFALLLGVVAAFDGPPRLTFISELVPPRSLPNAVGLNSMCFNIARLIGPAVAGGLISLVGTGWVFIINGAMFLATLSALLVMRANEFHPAPVAEKKESTLQGIRHGMAYVSKRSDLLLIFCVVGIASCLALNNQLTTAAMSTSVFDRGAGEFGIVGSILAVGSLSGAIHGARRTRQPRVRSVVGAIFGLGVAMTVNALMPVFWLYTITLIPIGYFMLVMLTGANTAVQMSTAPEMRGRVVALYQTVNQGVTPLGALLVGWISNALGARWGVGIGAIGCFVAVLGAYVWGRQKWDVEVHYRIRNPLHLEILGPLEHGQEPEPGASSESASAERSGETERKNRDNKGGDARQEGGGASAS</sequence>
<name>K9F1H3_9ACTO</name>
<dbReference type="InterPro" id="IPR010290">
    <property type="entry name" value="TM_effector"/>
</dbReference>
<dbReference type="Pfam" id="PF05977">
    <property type="entry name" value="MFS_3"/>
    <property type="match status" value="1"/>
</dbReference>
<dbReference type="InterPro" id="IPR036259">
    <property type="entry name" value="MFS_trans_sf"/>
</dbReference>
<dbReference type="PANTHER" id="PTHR23513:SF11">
    <property type="entry name" value="STAPHYLOFERRIN A TRANSPORTER"/>
    <property type="match status" value="1"/>
</dbReference>
<feature type="transmembrane region" description="Helical" evidence="8">
    <location>
        <begin position="292"/>
        <end position="313"/>
    </location>
</feature>
<evidence type="ECO:0000313" key="11">
    <source>
        <dbReference type="Proteomes" id="UP000009888"/>
    </source>
</evidence>
<evidence type="ECO:0000256" key="5">
    <source>
        <dbReference type="ARBA" id="ARBA00022989"/>
    </source>
</evidence>
<feature type="compositionally biased region" description="Low complexity" evidence="7">
    <location>
        <begin position="429"/>
        <end position="441"/>
    </location>
</feature>
<evidence type="ECO:0000256" key="2">
    <source>
        <dbReference type="ARBA" id="ARBA00022448"/>
    </source>
</evidence>
<feature type="compositionally biased region" description="Basic and acidic residues" evidence="7">
    <location>
        <begin position="442"/>
        <end position="460"/>
    </location>
</feature>
<dbReference type="HOGENOM" id="CLU_034180_11_2_11"/>
<dbReference type="InterPro" id="IPR020846">
    <property type="entry name" value="MFS_dom"/>
</dbReference>
<dbReference type="PROSITE" id="PS50850">
    <property type="entry name" value="MFS"/>
    <property type="match status" value="1"/>
</dbReference>
<dbReference type="eggNOG" id="COG0477">
    <property type="taxonomic scope" value="Bacteria"/>
</dbReference>
<reference evidence="10 11" key="1">
    <citation type="submission" date="2012-09" db="EMBL/GenBank/DDBJ databases">
        <title>The Genome Sequence of Actinobaculum massiliae ACS-171-V-COL2.</title>
        <authorList>
            <consortium name="The Broad Institute Genome Sequencing Platform"/>
            <person name="Earl A."/>
            <person name="Ward D."/>
            <person name="Feldgarden M."/>
            <person name="Gevers D."/>
            <person name="Saerens B."/>
            <person name="Vaneechoutte M."/>
            <person name="Walker B."/>
            <person name="Young S.K."/>
            <person name="Zeng Q."/>
            <person name="Gargeya S."/>
            <person name="Fitzgerald M."/>
            <person name="Haas B."/>
            <person name="Abouelleil A."/>
            <person name="Alvarado L."/>
            <person name="Arachchi H.M."/>
            <person name="Berlin A."/>
            <person name="Chapman S.B."/>
            <person name="Goldberg J."/>
            <person name="Griggs A."/>
            <person name="Gujja S."/>
            <person name="Hansen M."/>
            <person name="Howarth C."/>
            <person name="Imamovic A."/>
            <person name="Larimer J."/>
            <person name="McCowen C."/>
            <person name="Montmayeur A."/>
            <person name="Murphy C."/>
            <person name="Neiman D."/>
            <person name="Pearson M."/>
            <person name="Priest M."/>
            <person name="Roberts A."/>
            <person name="Saif S."/>
            <person name="Shea T."/>
            <person name="Sisk P."/>
            <person name="Sykes S."/>
            <person name="Wortman J."/>
            <person name="Nusbaum C."/>
            <person name="Birren B."/>
        </authorList>
    </citation>
    <scope>NUCLEOTIDE SEQUENCE [LARGE SCALE GENOMIC DNA]</scope>
    <source>
        <strain evidence="11">ACS-171-V-Col2</strain>
    </source>
</reference>